<reference evidence="1" key="1">
    <citation type="submission" date="2014-11" db="EMBL/GenBank/DDBJ databases">
        <authorList>
            <person name="Amaro Gonzalez C."/>
        </authorList>
    </citation>
    <scope>NUCLEOTIDE SEQUENCE</scope>
</reference>
<protein>
    <submittedName>
        <fullName evidence="1">Uncharacterized protein</fullName>
    </submittedName>
</protein>
<reference evidence="1" key="2">
    <citation type="journal article" date="2015" name="Fish Shellfish Immunol.">
        <title>Early steps in the European eel (Anguilla anguilla)-Vibrio vulnificus interaction in the gills: Role of the RtxA13 toxin.</title>
        <authorList>
            <person name="Callol A."/>
            <person name="Pajuelo D."/>
            <person name="Ebbesson L."/>
            <person name="Teles M."/>
            <person name="MacKenzie S."/>
            <person name="Amaro C."/>
        </authorList>
    </citation>
    <scope>NUCLEOTIDE SEQUENCE</scope>
</reference>
<dbReference type="AlphaFoldDB" id="A0A0E9WEH2"/>
<proteinExistence type="predicted"/>
<name>A0A0E9WEH2_ANGAN</name>
<dbReference type="EMBL" id="GBXM01019803">
    <property type="protein sequence ID" value="JAH88774.1"/>
    <property type="molecule type" value="Transcribed_RNA"/>
</dbReference>
<organism evidence="1">
    <name type="scientific">Anguilla anguilla</name>
    <name type="common">European freshwater eel</name>
    <name type="synonym">Muraena anguilla</name>
    <dbReference type="NCBI Taxonomy" id="7936"/>
    <lineage>
        <taxon>Eukaryota</taxon>
        <taxon>Metazoa</taxon>
        <taxon>Chordata</taxon>
        <taxon>Craniata</taxon>
        <taxon>Vertebrata</taxon>
        <taxon>Euteleostomi</taxon>
        <taxon>Actinopterygii</taxon>
        <taxon>Neopterygii</taxon>
        <taxon>Teleostei</taxon>
        <taxon>Anguilliformes</taxon>
        <taxon>Anguillidae</taxon>
        <taxon>Anguilla</taxon>
    </lineage>
</organism>
<accession>A0A0E9WEH2</accession>
<sequence>MTLPLPTLQTHRAIQYRTWPLYNPHRAPVGSTHSPSHNSDIFVTHDKIVPVSSQWQHFRHKQYFFAMLYYFIFKDHPPPHSLLPRPLLLMDRK</sequence>
<evidence type="ECO:0000313" key="1">
    <source>
        <dbReference type="EMBL" id="JAH88774.1"/>
    </source>
</evidence>